<keyword evidence="3" id="KW-0602">Photosynthesis</keyword>
<proteinExistence type="predicted"/>
<evidence type="ECO:0000313" key="7">
    <source>
        <dbReference type="Proteomes" id="UP001642484"/>
    </source>
</evidence>
<evidence type="ECO:0000313" key="6">
    <source>
        <dbReference type="EMBL" id="CAK9090323.1"/>
    </source>
</evidence>
<dbReference type="PANTHER" id="PTHR21649">
    <property type="entry name" value="CHLOROPHYLL A/B BINDING PROTEIN"/>
    <property type="match status" value="1"/>
</dbReference>
<dbReference type="EMBL" id="CAXAMN010024829">
    <property type="protein sequence ID" value="CAK9090323.1"/>
    <property type="molecule type" value="Genomic_DNA"/>
</dbReference>
<dbReference type="InterPro" id="IPR001344">
    <property type="entry name" value="Chloro_AB-bd_pln"/>
</dbReference>
<accession>A0ABP0QRV0</accession>
<keyword evidence="5" id="KW-0175">Coiled coil</keyword>
<keyword evidence="7" id="KW-1185">Reference proteome</keyword>
<dbReference type="Pfam" id="PF00504">
    <property type="entry name" value="Chloroa_b-bind"/>
    <property type="match status" value="1"/>
</dbReference>
<protein>
    <submittedName>
        <fullName evidence="6">Uncharacterized protein</fullName>
    </submittedName>
</protein>
<feature type="coiled-coil region" evidence="5">
    <location>
        <begin position="93"/>
        <end position="120"/>
    </location>
</feature>
<dbReference type="SUPFAM" id="SSF103511">
    <property type="entry name" value="Chlorophyll a-b binding protein"/>
    <property type="match status" value="1"/>
</dbReference>
<comment type="caution">
    <text evidence="6">The sequence shown here is derived from an EMBL/GenBank/DDBJ whole genome shotgun (WGS) entry which is preliminary data.</text>
</comment>
<dbReference type="InterPro" id="IPR022796">
    <property type="entry name" value="Chloroa_b-bind"/>
</dbReference>
<gene>
    <name evidence="6" type="ORF">CCMP2556_LOCUS43412</name>
</gene>
<evidence type="ECO:0000256" key="4">
    <source>
        <dbReference type="ARBA" id="ARBA00022640"/>
    </source>
</evidence>
<sequence>MTPESSRVERLRSDLQEEAAQLRAELWGLCNGELRPGPENHVDERSMRDLEMKLQEMTIERDAAWAWAEGLETKLQMERLTARACATEAIEVEEKSEERISELLDELAAAEAEAKELQQLRSGAEPAGSSQMLLQEIHHKVLASLYQGEELKQQFQHCSCAAPRWTTDLVRPICAAQETKEDLWERRYELDVAELTERLHLSNNEMRAFEEERNAWARRAEHLESLLEEKEKEPHRLEEQIAHLRRTLQETQANTAVMLREQAHANWTRRQSEEEFSEMRSMCAQLEAALQEAALRKEEASQVGAKLECLETKVHSEWEAKEARPGAKLKQALSRDGVLSSEGRWHEPVAGLAPMLPPPKVVRAAEPLSARGGEEMPPNRVLQVFLDATVSPPLQPLPHPQLAQTLVQPAQTLAQPAQLLAQFDRPPSHKGAEAEASVCLTSWGTAFVSLPSQRVATPTARPALRGNASGSISATGMSTVGAAALGATLVAAVRKSGRVGQTSRGAFENELGVQPPLGFWDPAGLSSDGDAREFYRRRVVEIKHGRVSMLACTGYIVQEFFRFPGYISPSSELKFTDIPNGLAAATKVPAVGWFQYTIFCGICDLWLMHQVPTNPAGKLCTRLFGEGATNYEYGFLGLPGYLGGKAIEDADVKKKKLNAEIANGRLAMMAIIGMFFQDGLTGSAWGDWANYTESPLR</sequence>
<feature type="coiled-coil region" evidence="5">
    <location>
        <begin position="192"/>
        <end position="303"/>
    </location>
</feature>
<keyword evidence="4" id="KW-0934">Plastid</keyword>
<keyword evidence="2" id="KW-0150">Chloroplast</keyword>
<name>A0ABP0QRV0_9DINO</name>
<reference evidence="6 7" key="1">
    <citation type="submission" date="2024-02" db="EMBL/GenBank/DDBJ databases">
        <authorList>
            <person name="Chen Y."/>
            <person name="Shah S."/>
            <person name="Dougan E. K."/>
            <person name="Thang M."/>
            <person name="Chan C."/>
        </authorList>
    </citation>
    <scope>NUCLEOTIDE SEQUENCE [LARGE SCALE GENOMIC DNA]</scope>
</reference>
<organism evidence="6 7">
    <name type="scientific">Durusdinium trenchii</name>
    <dbReference type="NCBI Taxonomy" id="1381693"/>
    <lineage>
        <taxon>Eukaryota</taxon>
        <taxon>Sar</taxon>
        <taxon>Alveolata</taxon>
        <taxon>Dinophyceae</taxon>
        <taxon>Suessiales</taxon>
        <taxon>Symbiodiniaceae</taxon>
        <taxon>Durusdinium</taxon>
    </lineage>
</organism>
<evidence type="ECO:0000256" key="5">
    <source>
        <dbReference type="SAM" id="Coils"/>
    </source>
</evidence>
<evidence type="ECO:0000256" key="1">
    <source>
        <dbReference type="ARBA" id="ARBA00004229"/>
    </source>
</evidence>
<dbReference type="Proteomes" id="UP001642484">
    <property type="component" value="Unassembled WGS sequence"/>
</dbReference>
<evidence type="ECO:0000256" key="3">
    <source>
        <dbReference type="ARBA" id="ARBA00022531"/>
    </source>
</evidence>
<evidence type="ECO:0000256" key="2">
    <source>
        <dbReference type="ARBA" id="ARBA00022528"/>
    </source>
</evidence>
<dbReference type="Gene3D" id="1.10.3460.10">
    <property type="entry name" value="Chlorophyll a/b binding protein domain"/>
    <property type="match status" value="1"/>
</dbReference>
<comment type="subcellular location">
    <subcellularLocation>
        <location evidence="1">Plastid</location>
        <location evidence="1">Chloroplast</location>
    </subcellularLocation>
</comment>